<sequence length="176" mass="18540">MSNTTGWDRRLSVAADGRGLVGHAGAVLLRACADRTGLTGALSHALSRRGVPPGWDRGVVLVQLAVAIALGATSMSEIALLAHQAALFGAPASDSTVRRTLEPFDAVLLERIAKARARVRAHVWDLIAATERGFPWLVVAGKLLTGWVVIDLDATIIESSSKKQGAAGTFKMTFGF</sequence>
<feature type="domain" description="Transposase DDE" evidence="1">
    <location>
        <begin position="8"/>
        <end position="176"/>
    </location>
</feature>
<comment type="caution">
    <text evidence="2">The sequence shown here is derived from an EMBL/GenBank/DDBJ whole genome shotgun (WGS) entry which is preliminary data.</text>
</comment>
<dbReference type="Proteomes" id="UP000677913">
    <property type="component" value="Unassembled WGS sequence"/>
</dbReference>
<dbReference type="InterPro" id="IPR025668">
    <property type="entry name" value="Tnp_DDE_dom"/>
</dbReference>
<feature type="non-terminal residue" evidence="2">
    <location>
        <position position="176"/>
    </location>
</feature>
<evidence type="ECO:0000313" key="2">
    <source>
        <dbReference type="EMBL" id="MBS2967166.1"/>
    </source>
</evidence>
<proteinExistence type="predicted"/>
<name>A0A8J7WRF4_9ACTN</name>
<dbReference type="EMBL" id="JAGSXH010000369">
    <property type="protein sequence ID" value="MBS2967166.1"/>
    <property type="molecule type" value="Genomic_DNA"/>
</dbReference>
<reference evidence="2" key="1">
    <citation type="submission" date="2021-04" db="EMBL/GenBank/DDBJ databases">
        <title>Genome based classification of Actinospica acidithermotolerans sp. nov., an actinobacterium isolated from an Indonesian hot spring.</title>
        <authorList>
            <person name="Kusuma A.B."/>
            <person name="Putra K.E."/>
            <person name="Nafisah S."/>
            <person name="Loh J."/>
            <person name="Nouioui I."/>
            <person name="Goodfellow M."/>
        </authorList>
    </citation>
    <scope>NUCLEOTIDE SEQUENCE</scope>
    <source>
        <strain evidence="2">DSM 45618</strain>
    </source>
</reference>
<dbReference type="AlphaFoldDB" id="A0A8J7WRF4"/>
<dbReference type="RefSeq" id="WP_211472896.1">
    <property type="nucleotide sequence ID" value="NZ_JAGSXH010000369.1"/>
</dbReference>
<gene>
    <name evidence="2" type="ORF">KGA66_29325</name>
</gene>
<organism evidence="2 3">
    <name type="scientific">Actinocrinis puniceicyclus</name>
    <dbReference type="NCBI Taxonomy" id="977794"/>
    <lineage>
        <taxon>Bacteria</taxon>
        <taxon>Bacillati</taxon>
        <taxon>Actinomycetota</taxon>
        <taxon>Actinomycetes</taxon>
        <taxon>Catenulisporales</taxon>
        <taxon>Actinospicaceae</taxon>
        <taxon>Actinocrinis</taxon>
    </lineage>
</organism>
<evidence type="ECO:0000259" key="1">
    <source>
        <dbReference type="Pfam" id="PF13701"/>
    </source>
</evidence>
<dbReference type="Pfam" id="PF13701">
    <property type="entry name" value="DDE_Tnp_1_4"/>
    <property type="match status" value="1"/>
</dbReference>
<keyword evidence="3" id="KW-1185">Reference proteome</keyword>
<evidence type="ECO:0000313" key="3">
    <source>
        <dbReference type="Proteomes" id="UP000677913"/>
    </source>
</evidence>
<protein>
    <submittedName>
        <fullName evidence="2">Transposase</fullName>
    </submittedName>
</protein>
<accession>A0A8J7WRF4</accession>